<feature type="compositionally biased region" description="Acidic residues" evidence="1">
    <location>
        <begin position="25"/>
        <end position="34"/>
    </location>
</feature>
<dbReference type="KEGG" id="mvd:AWU67_07685"/>
<sequence>MPARATEVAEELWARVLTELESELEIEPAAESEAELGPADSVGDDASHVSFAGSGMWSAPAQLPVLPESLRERADALYQRQNEREAELLAERADVLRHLEALRSVPRPRAAASSVYLDVSG</sequence>
<proteinExistence type="predicted"/>
<reference evidence="2 3" key="1">
    <citation type="journal article" date="2016" name="J. Biotechnol.">
        <title>First complete genome sequence of a species in the genus Microterricola, an extremophilic cold active enzyme producing bacterial strain ERGS5:02 isolated from Sikkim Himalaya.</title>
        <authorList>
            <person name="Himanshu"/>
            <person name="Swarnkar M.K."/>
            <person name="Singh D."/>
            <person name="Kumar R."/>
        </authorList>
    </citation>
    <scope>NUCLEOTIDE SEQUENCE [LARGE SCALE GENOMIC DNA]</scope>
    <source>
        <strain evidence="2 3">ERGS5:02</strain>
    </source>
</reference>
<accession>A0A0X8E2B8</accession>
<reference evidence="3" key="2">
    <citation type="submission" date="2016-01" db="EMBL/GenBank/DDBJ databases">
        <title>First complete genome sequence of a species in the genus Microterricola, an extremophilic cold active enzyme producing strain ERGS5:02 isolated from Sikkim Himalaya.</title>
        <authorList>
            <person name="Kumar R."/>
            <person name="Singh D."/>
            <person name="Swarnkar M.K."/>
        </authorList>
    </citation>
    <scope>NUCLEOTIDE SEQUENCE [LARGE SCALE GENOMIC DNA]</scope>
    <source>
        <strain evidence="3">ERGS5:02</strain>
    </source>
</reference>
<evidence type="ECO:0000313" key="3">
    <source>
        <dbReference type="Proteomes" id="UP000058305"/>
    </source>
</evidence>
<organism evidence="2 3">
    <name type="scientific">Microterricola viridarii</name>
    <dbReference type="NCBI Taxonomy" id="412690"/>
    <lineage>
        <taxon>Bacteria</taxon>
        <taxon>Bacillati</taxon>
        <taxon>Actinomycetota</taxon>
        <taxon>Actinomycetes</taxon>
        <taxon>Micrococcales</taxon>
        <taxon>Microbacteriaceae</taxon>
        <taxon>Microterricola</taxon>
    </lineage>
</organism>
<name>A0A0X8E2B8_9MICO</name>
<protein>
    <submittedName>
        <fullName evidence="2">Uncharacterized protein</fullName>
    </submittedName>
</protein>
<keyword evidence="3" id="KW-1185">Reference proteome</keyword>
<dbReference type="AlphaFoldDB" id="A0A0X8E2B8"/>
<dbReference type="RefSeq" id="WP_067227544.1">
    <property type="nucleotide sequence ID" value="NZ_CP014145.1"/>
</dbReference>
<evidence type="ECO:0000256" key="1">
    <source>
        <dbReference type="SAM" id="MobiDB-lite"/>
    </source>
</evidence>
<feature type="region of interest" description="Disordered" evidence="1">
    <location>
        <begin position="25"/>
        <end position="50"/>
    </location>
</feature>
<dbReference type="EMBL" id="CP014145">
    <property type="protein sequence ID" value="AMB58763.1"/>
    <property type="molecule type" value="Genomic_DNA"/>
</dbReference>
<dbReference type="Proteomes" id="UP000058305">
    <property type="component" value="Chromosome"/>
</dbReference>
<dbReference type="OrthoDB" id="4979236at2"/>
<gene>
    <name evidence="2" type="ORF">AWU67_07685</name>
</gene>
<evidence type="ECO:0000313" key="2">
    <source>
        <dbReference type="EMBL" id="AMB58763.1"/>
    </source>
</evidence>